<keyword evidence="4" id="KW-1185">Reference proteome</keyword>
<feature type="signal peptide" evidence="1">
    <location>
        <begin position="1"/>
        <end position="17"/>
    </location>
</feature>
<dbReference type="OrthoDB" id="7871744at2"/>
<dbReference type="InterPro" id="IPR053147">
    <property type="entry name" value="Hsp_HslJ-like"/>
</dbReference>
<dbReference type="InterPro" id="IPR038670">
    <property type="entry name" value="HslJ-like_sf"/>
</dbReference>
<gene>
    <name evidence="3" type="ORF">FU658_00560</name>
</gene>
<organism evidence="3 4">
    <name type="scientific">Alkalisalibacterium limincola</name>
    <dbReference type="NCBI Taxonomy" id="2699169"/>
    <lineage>
        <taxon>Bacteria</taxon>
        <taxon>Pseudomonadati</taxon>
        <taxon>Pseudomonadota</taxon>
        <taxon>Gammaproteobacteria</taxon>
        <taxon>Lysobacterales</taxon>
        <taxon>Lysobacteraceae</taxon>
        <taxon>Alkalisalibacterium</taxon>
    </lineage>
</organism>
<dbReference type="PANTHER" id="PTHR35535:SF1">
    <property type="entry name" value="HEAT SHOCK PROTEIN HSLJ"/>
    <property type="match status" value="1"/>
</dbReference>
<protein>
    <submittedName>
        <fullName evidence="3">META domain-containing protein</fullName>
    </submittedName>
</protein>
<evidence type="ECO:0000256" key="1">
    <source>
        <dbReference type="SAM" id="SignalP"/>
    </source>
</evidence>
<evidence type="ECO:0000259" key="2">
    <source>
        <dbReference type="Pfam" id="PF03724"/>
    </source>
</evidence>
<dbReference type="RefSeq" id="WP_147890330.1">
    <property type="nucleotide sequence ID" value="NZ_VRTS01000001.1"/>
</dbReference>
<dbReference type="Gene3D" id="2.40.128.270">
    <property type="match status" value="1"/>
</dbReference>
<name>A0A5C8KX75_9GAMM</name>
<comment type="caution">
    <text evidence="3">The sequence shown here is derived from an EMBL/GenBank/DDBJ whole genome shotgun (WGS) entry which is preliminary data.</text>
</comment>
<dbReference type="AlphaFoldDB" id="A0A5C8KX75"/>
<proteinExistence type="predicted"/>
<evidence type="ECO:0000313" key="4">
    <source>
        <dbReference type="Proteomes" id="UP000321248"/>
    </source>
</evidence>
<dbReference type="InterPro" id="IPR005184">
    <property type="entry name" value="DUF306_Meta_HslJ"/>
</dbReference>
<accession>A0A5C8KX75</accession>
<evidence type="ECO:0000313" key="3">
    <source>
        <dbReference type="EMBL" id="TXK65658.1"/>
    </source>
</evidence>
<feature type="chain" id="PRO_5023085518" evidence="1">
    <location>
        <begin position="18"/>
        <end position="154"/>
    </location>
</feature>
<keyword evidence="1" id="KW-0732">Signal</keyword>
<dbReference type="Proteomes" id="UP000321248">
    <property type="component" value="Unassembled WGS sequence"/>
</dbReference>
<feature type="domain" description="DUF306" evidence="2">
    <location>
        <begin position="46"/>
        <end position="149"/>
    </location>
</feature>
<reference evidence="3 4" key="1">
    <citation type="submission" date="2019-08" db="EMBL/GenBank/DDBJ databases">
        <authorList>
            <person name="Karlyshev A.V."/>
        </authorList>
    </citation>
    <scope>NUCLEOTIDE SEQUENCE [LARGE SCALE GENOMIC DNA]</scope>
    <source>
        <strain evidence="3 4">Alg18-2.2</strain>
    </source>
</reference>
<sequence>MTRQLLLAGLASLSLLALPGCTRTTQTPSGTDETAGSPAPGTLGAALLGSRWVVLSADGRELAAARGEVDIHFPEPGRIAGQGPCNRYMGSYDEPDGEFRVGQAASTMMACEEEAMNDEQAFLALLGEVERAWIDGDRLQLVTGDGRQIYAERR</sequence>
<dbReference type="EMBL" id="VRTS01000001">
    <property type="protein sequence ID" value="TXK65658.1"/>
    <property type="molecule type" value="Genomic_DNA"/>
</dbReference>
<dbReference type="Pfam" id="PF03724">
    <property type="entry name" value="META"/>
    <property type="match status" value="1"/>
</dbReference>
<dbReference type="PANTHER" id="PTHR35535">
    <property type="entry name" value="HEAT SHOCK PROTEIN HSLJ"/>
    <property type="match status" value="1"/>
</dbReference>